<accession>A0A809XIQ5</accession>
<organism evidence="2">
    <name type="scientific">Bradyrhizobium diazoefficiens</name>
    <dbReference type="NCBI Taxonomy" id="1355477"/>
    <lineage>
        <taxon>Bacteria</taxon>
        <taxon>Pseudomonadati</taxon>
        <taxon>Pseudomonadota</taxon>
        <taxon>Alphaproteobacteria</taxon>
        <taxon>Hyphomicrobiales</taxon>
        <taxon>Nitrobacteraceae</taxon>
        <taxon>Bradyrhizobium</taxon>
    </lineage>
</organism>
<dbReference type="PANTHER" id="PTHR22674:SF6">
    <property type="entry name" value="NTPASE KAP FAMILY P-LOOP DOMAIN-CONTAINING PROTEIN 1"/>
    <property type="match status" value="1"/>
</dbReference>
<reference evidence="2" key="1">
    <citation type="submission" date="2020-05" db="EMBL/GenBank/DDBJ databases">
        <title>Complete genome sequence of Bradyrhizobium diazoefficiens XF2 isolated from soybean nodule.</title>
        <authorList>
            <person name="Noda R."/>
            <person name="Kakizaki K."/>
            <person name="Minamisawa K."/>
        </authorList>
    </citation>
    <scope>NUCLEOTIDE SEQUENCE</scope>
    <source>
        <strain evidence="2">XF2</strain>
    </source>
</reference>
<dbReference type="EMBL" id="AP023092">
    <property type="protein sequence ID" value="BCE27986.1"/>
    <property type="molecule type" value="Genomic_DNA"/>
</dbReference>
<proteinExistence type="predicted"/>
<dbReference type="AlphaFoldDB" id="A0A809XIQ5"/>
<dbReference type="PANTHER" id="PTHR22674">
    <property type="entry name" value="NTPASE, KAP FAMILY P-LOOP DOMAIN-CONTAINING 1"/>
    <property type="match status" value="1"/>
</dbReference>
<sequence>MRGWGYMWADNETERDFLNFSGVAETVAEIIVQAKGRPISIGVSGAWGIGKSSMIKLARSAVAAREDKSGKKGLDKYVFVEFNAWLYQGYDDARAALMDVIADKLANEAESRETALEKVAALAKRVKWLRVAKLATTSAASIYFGVPPVGAAGEFFELGRKMWSEGFGKSDADAAKKAVGDAVKEGGELLKPKEETSPPKEIQALRDTLEQTLEELGITLVVLIDDLDRCLPETTISTLEAIRLFLFLKNTAFVIAADNDMIKHAVRKHFAGFENDLMVTNYFDKLIQVPIRVPQLGTQEVRAYMMLLFVDNSDLPEPDKEKIRAAVIRQLKSTWQGKKVDRAFVNSLDIGLPGSLVGQLDTAERLSSLMTTASGIVGNPRLIKRFLNALSIRMTISKAQGVGVDEAVLAKLLLFERIGDAKAYAELVKNVTTDAEGKPAFLKDWEEAAAAGRDLETKDPWTGDFVREWLALSPPLHDVDLRGALYVSREHAPLITPEDRLSSDGAELLAAMLEHPEMSARLRDRLVRVPRIETTVIMDRLLERARKEQEWGAPQILTACIALADADPVQGPRLAAFLEARPHQQIQPSIVPKISDRPWAASLLEVWGSSGDVSKPVKNAINKTRANGNVAV</sequence>
<dbReference type="SUPFAM" id="SSF52540">
    <property type="entry name" value="P-loop containing nucleoside triphosphate hydrolases"/>
    <property type="match status" value="1"/>
</dbReference>
<dbReference type="InterPro" id="IPR027417">
    <property type="entry name" value="P-loop_NTPase"/>
</dbReference>
<evidence type="ECO:0000259" key="1">
    <source>
        <dbReference type="Pfam" id="PF07693"/>
    </source>
</evidence>
<gene>
    <name evidence="2" type="ORF">XF2B_17550</name>
</gene>
<evidence type="ECO:0000313" key="2">
    <source>
        <dbReference type="EMBL" id="BCE27986.1"/>
    </source>
</evidence>
<dbReference type="InterPro" id="IPR052754">
    <property type="entry name" value="NTPase_KAP_P-loop"/>
</dbReference>
<dbReference type="Pfam" id="PF07693">
    <property type="entry name" value="KAP_NTPase"/>
    <property type="match status" value="1"/>
</dbReference>
<protein>
    <submittedName>
        <fullName evidence="2">ATPase</fullName>
    </submittedName>
</protein>
<feature type="domain" description="KAP NTPase" evidence="1">
    <location>
        <begin position="21"/>
        <end position="393"/>
    </location>
</feature>
<name>A0A809XIQ5_9BRAD</name>
<dbReference type="InterPro" id="IPR011646">
    <property type="entry name" value="KAP_P-loop"/>
</dbReference>
<dbReference type="Gene3D" id="3.40.50.300">
    <property type="entry name" value="P-loop containing nucleotide triphosphate hydrolases"/>
    <property type="match status" value="1"/>
</dbReference>